<protein>
    <recommendedName>
        <fullName evidence="5">Alanine racemase</fullName>
        <ecNumber evidence="5">5.1.1.1</ecNumber>
    </recommendedName>
</protein>
<dbReference type="STRING" id="1304284.L21TH_2444"/>
<dbReference type="Pfam" id="PF01168">
    <property type="entry name" value="Ala_racemase_N"/>
    <property type="match status" value="1"/>
</dbReference>
<dbReference type="FunFam" id="2.40.37.10:FF:000006">
    <property type="entry name" value="Alanine racemase"/>
    <property type="match status" value="1"/>
</dbReference>
<dbReference type="GO" id="GO:0005829">
    <property type="term" value="C:cytosol"/>
    <property type="evidence" value="ECO:0007669"/>
    <property type="project" value="TreeGrafter"/>
</dbReference>
<dbReference type="SUPFAM" id="SSF50621">
    <property type="entry name" value="Alanine racemase C-terminal domain-like"/>
    <property type="match status" value="1"/>
</dbReference>
<dbReference type="CDD" id="cd00430">
    <property type="entry name" value="PLPDE_III_AR"/>
    <property type="match status" value="1"/>
</dbReference>
<dbReference type="Gene3D" id="3.20.20.10">
    <property type="entry name" value="Alanine racemase"/>
    <property type="match status" value="1"/>
</dbReference>
<dbReference type="PRINTS" id="PR00992">
    <property type="entry name" value="ALARACEMASE"/>
</dbReference>
<dbReference type="InterPro" id="IPR001608">
    <property type="entry name" value="Ala_racemase_N"/>
</dbReference>
<dbReference type="SMART" id="SM01005">
    <property type="entry name" value="Ala_racemase_C"/>
    <property type="match status" value="1"/>
</dbReference>
<sequence length="391" mass="43597">MKSLQNIRPVWAEINLDNLAHNIREVRRVTKEDTLITAVVKADGYGHGAAIAAKTFLNNGADRLAVATLSEALELRKEGINAPILILGYTPDSQFEKVIENDITQTIYTYEQGINISKAAHKVGKVGKIHVKIDTGMSRLGFVPNKSSVEDIVKIAKLSGIKIEGIFSHFAKADERDKSATNEQYKKFKWIIQELESKNINIPIKHISNSAAIIDLPQYNLDMVRAGIMLYGLYPSNEVNKKAVRLKPAMTLKAKISHIKEVEKGTGISYGHVYITEKESKIGTLPIGYADGYTRILTNKAEVGIKGYKVPVIGRICMDQCMIDVSSIKDIKVGDEVILFGDGYNNSPHIDEVAEKLETINYEIVCMVSRRVPRVYIKQGDIVHIKDYLEE</sequence>
<dbReference type="PANTHER" id="PTHR30511">
    <property type="entry name" value="ALANINE RACEMASE"/>
    <property type="match status" value="1"/>
</dbReference>
<dbReference type="NCBIfam" id="TIGR00492">
    <property type="entry name" value="alr"/>
    <property type="match status" value="1"/>
</dbReference>
<evidence type="ECO:0000256" key="3">
    <source>
        <dbReference type="ARBA" id="ARBA00022898"/>
    </source>
</evidence>
<evidence type="ECO:0000256" key="7">
    <source>
        <dbReference type="PIRSR" id="PIRSR600821-52"/>
    </source>
</evidence>
<evidence type="ECO:0000256" key="2">
    <source>
        <dbReference type="ARBA" id="ARBA00001933"/>
    </source>
</evidence>
<dbReference type="PANTHER" id="PTHR30511:SF0">
    <property type="entry name" value="ALANINE RACEMASE, CATABOLIC-RELATED"/>
    <property type="match status" value="1"/>
</dbReference>
<dbReference type="Gene3D" id="2.40.37.10">
    <property type="entry name" value="Lyase, Ornithine Decarboxylase, Chain A, domain 1"/>
    <property type="match status" value="1"/>
</dbReference>
<dbReference type="EC" id="5.1.1.1" evidence="5"/>
<comment type="caution">
    <text evidence="9">The sequence shown here is derived from an EMBL/GenBank/DDBJ whole genome shotgun (WGS) entry which is preliminary data.</text>
</comment>
<comment type="catalytic activity">
    <reaction evidence="1 5">
        <text>L-alanine = D-alanine</text>
        <dbReference type="Rhea" id="RHEA:20249"/>
        <dbReference type="ChEBI" id="CHEBI:57416"/>
        <dbReference type="ChEBI" id="CHEBI:57972"/>
        <dbReference type="EC" id="5.1.1.1"/>
    </reaction>
</comment>
<dbReference type="EMBL" id="ARZA01000268">
    <property type="protein sequence ID" value="EOC99532.1"/>
    <property type="molecule type" value="Genomic_DNA"/>
</dbReference>
<name>R1AQY1_9FIRM</name>
<dbReference type="InterPro" id="IPR029066">
    <property type="entry name" value="PLP-binding_barrel"/>
</dbReference>
<dbReference type="InterPro" id="IPR011079">
    <property type="entry name" value="Ala_racemase_C"/>
</dbReference>
<dbReference type="GO" id="GO:0009252">
    <property type="term" value="P:peptidoglycan biosynthetic process"/>
    <property type="evidence" value="ECO:0007669"/>
    <property type="project" value="TreeGrafter"/>
</dbReference>
<dbReference type="InterPro" id="IPR000821">
    <property type="entry name" value="Ala_racemase"/>
</dbReference>
<organism evidence="9 10">
    <name type="scientific">Caldisalinibacter kiritimatiensis</name>
    <dbReference type="NCBI Taxonomy" id="1304284"/>
    <lineage>
        <taxon>Bacteria</taxon>
        <taxon>Bacillati</taxon>
        <taxon>Bacillota</taxon>
        <taxon>Tissierellia</taxon>
        <taxon>Tissierellales</taxon>
        <taxon>Thermohalobacteraceae</taxon>
        <taxon>Caldisalinibacter</taxon>
    </lineage>
</organism>
<reference evidence="9 10" key="1">
    <citation type="journal article" date="2015" name="Geomicrobiol. J.">
        <title>Caldisalinibacter kiritimatiensis gen. nov., sp. nov., a moderately thermohalophilic thiosulfate-reducing bacterium from a hypersaline microbial mat.</title>
        <authorList>
            <person name="Ben Hania W."/>
            <person name="Joseph M."/>
            <person name="Fiebig A."/>
            <person name="Bunk B."/>
            <person name="Klenk H.-P."/>
            <person name="Fardeau M.-L."/>
            <person name="Spring S."/>
        </authorList>
    </citation>
    <scope>NUCLEOTIDE SEQUENCE [LARGE SCALE GENOMIC DNA]</scope>
    <source>
        <strain evidence="9 10">L21-TH-D2</strain>
    </source>
</reference>
<feature type="active site" description="Proton acceptor; specific for D-alanine" evidence="5">
    <location>
        <position position="41"/>
    </location>
</feature>
<dbReference type="Proteomes" id="UP000013378">
    <property type="component" value="Unassembled WGS sequence"/>
</dbReference>
<evidence type="ECO:0000256" key="6">
    <source>
        <dbReference type="PIRSR" id="PIRSR600821-50"/>
    </source>
</evidence>
<dbReference type="PATRIC" id="fig|1304284.3.peg.2398"/>
<feature type="active site" description="Proton acceptor; specific for L-alanine" evidence="5">
    <location>
        <position position="270"/>
    </location>
</feature>
<dbReference type="GO" id="GO:0030170">
    <property type="term" value="F:pyridoxal phosphate binding"/>
    <property type="evidence" value="ECO:0007669"/>
    <property type="project" value="UniProtKB-UniRule"/>
</dbReference>
<dbReference type="OrthoDB" id="9813814at2"/>
<feature type="binding site" evidence="5 7">
    <location>
        <position position="139"/>
    </location>
    <ligand>
        <name>substrate</name>
    </ligand>
</feature>
<dbReference type="HAMAP" id="MF_01201">
    <property type="entry name" value="Ala_racemase"/>
    <property type="match status" value="1"/>
</dbReference>
<dbReference type="GO" id="GO:0030632">
    <property type="term" value="P:D-alanine biosynthetic process"/>
    <property type="evidence" value="ECO:0007669"/>
    <property type="project" value="UniProtKB-UniRule"/>
</dbReference>
<keyword evidence="3 5" id="KW-0663">Pyridoxal phosphate</keyword>
<evidence type="ECO:0000256" key="5">
    <source>
        <dbReference type="HAMAP-Rule" id="MF_01201"/>
    </source>
</evidence>
<dbReference type="FunFam" id="3.20.20.10:FF:000002">
    <property type="entry name" value="Alanine racemase"/>
    <property type="match status" value="1"/>
</dbReference>
<dbReference type="UniPathway" id="UPA00042">
    <property type="reaction ID" value="UER00497"/>
</dbReference>
<evidence type="ECO:0000256" key="4">
    <source>
        <dbReference type="ARBA" id="ARBA00023235"/>
    </source>
</evidence>
<comment type="similarity">
    <text evidence="5">Belongs to the alanine racemase family.</text>
</comment>
<dbReference type="InterPro" id="IPR020622">
    <property type="entry name" value="Ala_racemase_pyridoxalP-BS"/>
</dbReference>
<evidence type="ECO:0000313" key="10">
    <source>
        <dbReference type="Proteomes" id="UP000013378"/>
    </source>
</evidence>
<feature type="binding site" evidence="5 7">
    <location>
        <position position="318"/>
    </location>
    <ligand>
        <name>substrate</name>
    </ligand>
</feature>
<accession>R1AQY1</accession>
<keyword evidence="4 5" id="KW-0413">Isomerase</keyword>
<evidence type="ECO:0000313" key="9">
    <source>
        <dbReference type="EMBL" id="EOC99532.1"/>
    </source>
</evidence>
<evidence type="ECO:0000259" key="8">
    <source>
        <dbReference type="SMART" id="SM01005"/>
    </source>
</evidence>
<keyword evidence="10" id="KW-1185">Reference proteome</keyword>
<feature type="modified residue" description="N6-(pyridoxal phosphate)lysine" evidence="5 6">
    <location>
        <position position="41"/>
    </location>
</feature>
<proteinExistence type="inferred from homology"/>
<dbReference type="InterPro" id="IPR009006">
    <property type="entry name" value="Ala_racemase/Decarboxylase_C"/>
</dbReference>
<dbReference type="RefSeq" id="WP_006316962.1">
    <property type="nucleotide sequence ID" value="NZ_ARZA01000268.1"/>
</dbReference>
<dbReference type="Pfam" id="PF00842">
    <property type="entry name" value="Ala_racemase_C"/>
    <property type="match status" value="1"/>
</dbReference>
<dbReference type="AlphaFoldDB" id="R1AQY1"/>
<comment type="pathway">
    <text evidence="5">Amino-acid biosynthesis; D-alanine biosynthesis; D-alanine from L-alanine: step 1/1.</text>
</comment>
<comment type="cofactor">
    <cofactor evidence="2 5 6">
        <name>pyridoxal 5'-phosphate</name>
        <dbReference type="ChEBI" id="CHEBI:597326"/>
    </cofactor>
</comment>
<dbReference type="SUPFAM" id="SSF51419">
    <property type="entry name" value="PLP-binding barrel"/>
    <property type="match status" value="1"/>
</dbReference>
<gene>
    <name evidence="9" type="ORF">L21TH_2444</name>
</gene>
<evidence type="ECO:0000256" key="1">
    <source>
        <dbReference type="ARBA" id="ARBA00000316"/>
    </source>
</evidence>
<dbReference type="PROSITE" id="PS00395">
    <property type="entry name" value="ALANINE_RACEMASE"/>
    <property type="match status" value="1"/>
</dbReference>
<dbReference type="eggNOG" id="COG0787">
    <property type="taxonomic scope" value="Bacteria"/>
</dbReference>
<feature type="domain" description="Alanine racemase C-terminal" evidence="8">
    <location>
        <begin position="249"/>
        <end position="377"/>
    </location>
</feature>
<comment type="function">
    <text evidence="5">Catalyzes the interconversion of L-alanine and D-alanine. May also act on other amino acids.</text>
</comment>
<dbReference type="GO" id="GO:0008784">
    <property type="term" value="F:alanine racemase activity"/>
    <property type="evidence" value="ECO:0007669"/>
    <property type="project" value="UniProtKB-UniRule"/>
</dbReference>